<protein>
    <submittedName>
        <fullName evidence="1">Cell division protein ZapA</fullName>
    </submittedName>
</protein>
<dbReference type="InterPro" id="IPR036192">
    <property type="entry name" value="Cell_div_ZapA-like_sf"/>
</dbReference>
<keyword evidence="1" id="KW-0132">Cell division</keyword>
<dbReference type="GO" id="GO:0051301">
    <property type="term" value="P:cell division"/>
    <property type="evidence" value="ECO:0007669"/>
    <property type="project" value="UniProtKB-KW"/>
</dbReference>
<dbReference type="Proteomes" id="UP000199214">
    <property type="component" value="Unassembled WGS sequence"/>
</dbReference>
<proteinExistence type="predicted"/>
<dbReference type="OrthoDB" id="9797575at2"/>
<name>A0A1H7IQU4_9SPHN</name>
<dbReference type="SUPFAM" id="SSF102829">
    <property type="entry name" value="Cell division protein ZapA-like"/>
    <property type="match status" value="1"/>
</dbReference>
<sequence>MAMVTLRIGDLSYEVACRDGGEARLMQAGALIDERWAAAKRAAGSGGVPRTFLLTALMLADALIEAREAPPPETPADVALGRIAERLETLASALEDEAAKP</sequence>
<dbReference type="RefSeq" id="WP_093003475.1">
    <property type="nucleotide sequence ID" value="NZ_FNZZ01000001.1"/>
</dbReference>
<evidence type="ECO:0000313" key="1">
    <source>
        <dbReference type="EMBL" id="SEK64292.1"/>
    </source>
</evidence>
<dbReference type="AlphaFoldDB" id="A0A1H7IQU4"/>
<gene>
    <name evidence="1" type="ORF">SAMN05216382_0830</name>
</gene>
<dbReference type="STRING" id="1855283.SAMN05216382_0830"/>
<accession>A0A1H7IQU4</accession>
<reference evidence="2" key="1">
    <citation type="submission" date="2016-10" db="EMBL/GenBank/DDBJ databases">
        <authorList>
            <person name="Varghese N."/>
            <person name="Submissions S."/>
        </authorList>
    </citation>
    <scope>NUCLEOTIDE SEQUENCE [LARGE SCALE GENOMIC DNA]</scope>
    <source>
        <strain evidence="2">JS21-1</strain>
    </source>
</reference>
<keyword evidence="1" id="KW-0131">Cell cycle</keyword>
<evidence type="ECO:0000313" key="2">
    <source>
        <dbReference type="Proteomes" id="UP000199214"/>
    </source>
</evidence>
<dbReference type="Pfam" id="PF05164">
    <property type="entry name" value="ZapA"/>
    <property type="match status" value="1"/>
</dbReference>
<dbReference type="InterPro" id="IPR007838">
    <property type="entry name" value="Cell_div_ZapA-like"/>
</dbReference>
<dbReference type="EMBL" id="FNZZ01000001">
    <property type="protein sequence ID" value="SEK64292.1"/>
    <property type="molecule type" value="Genomic_DNA"/>
</dbReference>
<keyword evidence="2" id="KW-1185">Reference proteome</keyword>
<organism evidence="1 2">
    <name type="scientific">Sphingomonas palmae</name>
    <dbReference type="NCBI Taxonomy" id="1855283"/>
    <lineage>
        <taxon>Bacteria</taxon>
        <taxon>Pseudomonadati</taxon>
        <taxon>Pseudomonadota</taxon>
        <taxon>Alphaproteobacteria</taxon>
        <taxon>Sphingomonadales</taxon>
        <taxon>Sphingomonadaceae</taxon>
        <taxon>Sphingomonas</taxon>
    </lineage>
</organism>